<dbReference type="InterPro" id="IPR017853">
    <property type="entry name" value="GH"/>
</dbReference>
<dbReference type="Gene3D" id="3.20.20.80">
    <property type="entry name" value="Glycosidases"/>
    <property type="match status" value="1"/>
</dbReference>
<feature type="domain" description="GTA TIM-barrel-like" evidence="1">
    <location>
        <begin position="459"/>
        <end position="757"/>
    </location>
</feature>
<dbReference type="RefSeq" id="WP_165053154.1">
    <property type="nucleotide sequence ID" value="NZ_JAALFE010000025.1"/>
</dbReference>
<dbReference type="SUPFAM" id="SSF51445">
    <property type="entry name" value="(Trans)glycosidases"/>
    <property type="match status" value="1"/>
</dbReference>
<dbReference type="InterPro" id="IPR025195">
    <property type="entry name" value="GTA_TIM_dom"/>
</dbReference>
<evidence type="ECO:0008006" key="6">
    <source>
        <dbReference type="Google" id="ProtNLM"/>
    </source>
</evidence>
<evidence type="ECO:0000259" key="1">
    <source>
        <dbReference type="Pfam" id="PF13547"/>
    </source>
</evidence>
<gene>
    <name evidence="4" type="ORF">G5V65_18545</name>
</gene>
<dbReference type="CDD" id="cd19607">
    <property type="entry name" value="GTA_TIM-barrel-like"/>
    <property type="match status" value="1"/>
</dbReference>
<feature type="domain" description="Tip attachment protein J" evidence="2">
    <location>
        <begin position="820"/>
        <end position="978"/>
    </location>
</feature>
<evidence type="ECO:0000259" key="2">
    <source>
        <dbReference type="Pfam" id="PF13550"/>
    </source>
</evidence>
<dbReference type="Pfam" id="PF13550">
    <property type="entry name" value="Phage-tail_3"/>
    <property type="match status" value="1"/>
</dbReference>
<dbReference type="Pfam" id="PF13547">
    <property type="entry name" value="GTA_TIM"/>
    <property type="match status" value="1"/>
</dbReference>
<dbReference type="InterPro" id="IPR032876">
    <property type="entry name" value="J_dom"/>
</dbReference>
<proteinExistence type="predicted"/>
<name>A0A6M1U8I2_9RHOB</name>
<feature type="domain" description="Rcc01698-like C-terminal" evidence="3">
    <location>
        <begin position="1070"/>
        <end position="1169"/>
    </location>
</feature>
<evidence type="ECO:0000259" key="3">
    <source>
        <dbReference type="Pfam" id="PF23666"/>
    </source>
</evidence>
<dbReference type="EMBL" id="JAALFE010000025">
    <property type="protein sequence ID" value="NGQ92895.1"/>
    <property type="molecule type" value="Genomic_DNA"/>
</dbReference>
<comment type="caution">
    <text evidence="4">The sequence shown here is derived from an EMBL/GenBank/DDBJ whole genome shotgun (WGS) entry which is preliminary data.</text>
</comment>
<evidence type="ECO:0000313" key="5">
    <source>
        <dbReference type="Proteomes" id="UP000474758"/>
    </source>
</evidence>
<reference evidence="4 5" key="1">
    <citation type="submission" date="2020-02" db="EMBL/GenBank/DDBJ databases">
        <title>Rhodobacter translucens sp. nov., a novel bacterium isolated from activated sludge.</title>
        <authorList>
            <person name="Liu J."/>
        </authorList>
    </citation>
    <scope>NUCLEOTIDE SEQUENCE [LARGE SCALE GENOMIC DNA]</scope>
    <source>
        <strain evidence="4 5">HX-7-19</strain>
    </source>
</reference>
<organism evidence="4 5">
    <name type="scientific">Paragemmobacter kunshanensis</name>
    <dbReference type="NCBI Taxonomy" id="2583234"/>
    <lineage>
        <taxon>Bacteria</taxon>
        <taxon>Pseudomonadati</taxon>
        <taxon>Pseudomonadota</taxon>
        <taxon>Alphaproteobacteria</taxon>
        <taxon>Rhodobacterales</taxon>
        <taxon>Paracoccaceae</taxon>
        <taxon>Paragemmobacter</taxon>
    </lineage>
</organism>
<accession>A0A6M1U8I2</accession>
<sequence length="1333" mass="142715">MATLVLGAVGSAIGGAFGGAILGFSGAAIGGFIGSTIGSVVDSWIVSSLAPAQKIEGQRLDSLRITSATEGAIIPRLYGRMRIGGNIIWATDFREETKTTTQGGGKGGGGGRVQTTEYLYYASFAVALCEGPITGIGRIWADGKPLDMTGDLPMRWYPGNETQGADPFIAAKMGAANTPAYRGTAYVVFEELPLASYGNRLPQLSFEVFRPLADPDTAEGLVTAVTMIPASGEFTYATEAVRKTVGATTTVFGQTTGGTTSAENLNALPDEADIVVALDRLQAMAPAVESVSLVVAWFGDDLRAGNCTIKPGVEVAAKVTSPKVWSVNGVARANAHLVSRDAEDRPVYGGTPADFAVVQAIREMKARGLRVTFYPFMLMDVPPGNTLPNPYSANAATPGQPSFPWRGRITCSPAAGYAGTADKTAAAATQVSSFFGAATPAQFAISGDAVNWIGPSGDWGLRRMILHYAHLCAVAGGVDAFLIGTEMRGLTTIRSSASAYPAVTAFKALAAAVKTILGPGTKVGYASDWSEYFGHQPGDGSGDVFFHLDPLWSDANIDFIGIDNYMPLSDWRDGFDHADALQGWPAIHDRGYLQANIAGGEGFDWFYASAADRSAQIRTPITDGAAGKPWVFRYKDLRAWWSNPHFNRPGGVESGTSTAWVPQSKPVWFTELGCPAIDRGTNQPNVFFDPKSSESFTPYFSRGWRDDAIQRAYLEASYLWWGQGANNPTSSVYGGRMVHVPECAAWTWDARPYPFFPELTGVWTDGPNWRLGHWLTGRLGAVSLAALVRHLCLRAGLDEALIDVSGLWGAVEGYVIGALESPRASISTLARHFGFDAIETEGVIRFVMRGRASVATLAIDDLVASREGEAFELTRGQETELPQALKWQVARADEDYDAALVEARRITVDTTRIASESFPMAIPPEEAERRCRRALMEAWIGRESATFRLPPSRLALDPADVIRLAHDGREVEFRLVSVADAEARGIEAVRQDRAAYDLPPGDPRPASLSSPVVFGTPEVVMLDLPQITEDQPAHRPLIAAHASPWPGEIAVFRSASTDGFNLLTTFGSRARIGTLAFDFFPGPTSRFDLGNALVVDLLSGTLESVTDVALFGGANALAVEMEVGVWEIVQAGQAELIAAGRYRLTRLLRGQRGTEHAIGNPAPAGARVVVLDTTLASLPIAEADLGLPWNWRVGPAARAVSDASYAALGLTPTGRGLVPFATVHVEQPWRTARSSGDLTIRWTRRSRALVADAWEQVEVPLAEDLESYDVQILDGASIKRTLTSSTTSVLYTAAQQTADWGAPLGPGQTLAIRIYQLSNRLGRGTPAAVTLQF</sequence>
<evidence type="ECO:0000313" key="4">
    <source>
        <dbReference type="EMBL" id="NGQ92895.1"/>
    </source>
</evidence>
<dbReference type="Pfam" id="PF23666">
    <property type="entry name" value="Rcc01698_C"/>
    <property type="match status" value="1"/>
</dbReference>
<dbReference type="Proteomes" id="UP000474758">
    <property type="component" value="Unassembled WGS sequence"/>
</dbReference>
<keyword evidence="5" id="KW-1185">Reference proteome</keyword>
<protein>
    <recommendedName>
        <fullName evidence="6">Host specificity protein</fullName>
    </recommendedName>
</protein>
<dbReference type="InterPro" id="IPR056490">
    <property type="entry name" value="Rcc01698_C"/>
</dbReference>